<dbReference type="HOGENOM" id="CLU_2289814_0_0_3"/>
<dbReference type="Proteomes" id="UP000010366">
    <property type="component" value="Chromosome"/>
</dbReference>
<organism evidence="1 2">
    <name type="scientific">Chamaesiphon minutus (strain ATCC 27169 / PCC 6605)</name>
    <dbReference type="NCBI Taxonomy" id="1173020"/>
    <lineage>
        <taxon>Bacteria</taxon>
        <taxon>Bacillati</taxon>
        <taxon>Cyanobacteriota</taxon>
        <taxon>Cyanophyceae</taxon>
        <taxon>Gomontiellales</taxon>
        <taxon>Chamaesiphonaceae</taxon>
        <taxon>Chamaesiphon</taxon>
    </lineage>
</organism>
<dbReference type="KEGG" id="cmp:Cha6605_0237"/>
<dbReference type="RefSeq" id="WP_015157734.1">
    <property type="nucleotide sequence ID" value="NC_019697.1"/>
</dbReference>
<protein>
    <submittedName>
        <fullName evidence="1">Uncharacterized protein</fullName>
    </submittedName>
</protein>
<dbReference type="EMBL" id="CP003600">
    <property type="protein sequence ID" value="AFY91539.1"/>
    <property type="molecule type" value="Genomic_DNA"/>
</dbReference>
<accession>K9UBD8</accession>
<reference evidence="1 2" key="1">
    <citation type="submission" date="2012-05" db="EMBL/GenBank/DDBJ databases">
        <title>Finished chromosome of genome of Chamaesiphon sp. PCC 6605.</title>
        <authorList>
            <consortium name="US DOE Joint Genome Institute"/>
            <person name="Gugger M."/>
            <person name="Coursin T."/>
            <person name="Rippka R."/>
            <person name="Tandeau De Marsac N."/>
            <person name="Huntemann M."/>
            <person name="Wei C.-L."/>
            <person name="Han J."/>
            <person name="Detter J.C."/>
            <person name="Han C."/>
            <person name="Tapia R."/>
            <person name="Chen A."/>
            <person name="Kyrpides N."/>
            <person name="Mavromatis K."/>
            <person name="Markowitz V."/>
            <person name="Szeto E."/>
            <person name="Ivanova N."/>
            <person name="Pagani I."/>
            <person name="Pati A."/>
            <person name="Goodwin L."/>
            <person name="Nordberg H.P."/>
            <person name="Cantor M.N."/>
            <person name="Hua S.X."/>
            <person name="Woyke T."/>
            <person name="Kerfeld C.A."/>
        </authorList>
    </citation>
    <scope>NUCLEOTIDE SEQUENCE [LARGE SCALE GENOMIC DNA]</scope>
    <source>
        <strain evidence="2">ATCC 27169 / PCC 6605</strain>
    </source>
</reference>
<dbReference type="STRING" id="1173020.Cha6605_0237"/>
<keyword evidence="2" id="KW-1185">Reference proteome</keyword>
<dbReference type="eggNOG" id="COG1961">
    <property type="taxonomic scope" value="Bacteria"/>
</dbReference>
<name>K9UBD8_CHAP6</name>
<evidence type="ECO:0000313" key="1">
    <source>
        <dbReference type="EMBL" id="AFY91539.1"/>
    </source>
</evidence>
<dbReference type="AlphaFoldDB" id="K9UBD8"/>
<proteinExistence type="predicted"/>
<evidence type="ECO:0000313" key="2">
    <source>
        <dbReference type="Proteomes" id="UP000010366"/>
    </source>
</evidence>
<dbReference type="OrthoDB" id="839391at2"/>
<gene>
    <name evidence="1" type="ORF">Cha6605_0237</name>
</gene>
<sequence length="101" mass="11440">MSDRQFHPCPICTTPVPHWERYRRAVCGACYDKACDDSPLERLRQRGRKLNFDNVSMGGGFEAIVADTKAEYESHICYIEGVECWADEALFGGIMIQPHDG</sequence>